<proteinExistence type="predicted"/>
<reference evidence="1 2" key="1">
    <citation type="journal article" date="2013" name="Mar. Genomics">
        <title>Expression of sulfatases in Rhodopirellula baltica and the diversity of sulfatases in the genus Rhodopirellula.</title>
        <authorList>
            <person name="Wegner C.E."/>
            <person name="Richter-Heitmann T."/>
            <person name="Klindworth A."/>
            <person name="Klockow C."/>
            <person name="Richter M."/>
            <person name="Achstetter T."/>
            <person name="Glockner F.O."/>
            <person name="Harder J."/>
        </authorList>
    </citation>
    <scope>NUCLEOTIDE SEQUENCE [LARGE SCALE GENOMIC DNA]</scope>
    <source>
        <strain evidence="1 2">SM1</strain>
    </source>
</reference>
<dbReference type="PATRIC" id="fig|1265738.3.peg.7255"/>
<dbReference type="EMBL" id="ANOG01001040">
    <property type="protein sequence ID" value="EMI15808.1"/>
    <property type="molecule type" value="Genomic_DNA"/>
</dbReference>
<evidence type="ECO:0000313" key="2">
    <source>
        <dbReference type="Proteomes" id="UP000011991"/>
    </source>
</evidence>
<dbReference type="AlphaFoldDB" id="M5R8K5"/>
<name>M5R8K5_9BACT</name>
<protein>
    <submittedName>
        <fullName evidence="1">Secreted protein</fullName>
    </submittedName>
</protein>
<comment type="caution">
    <text evidence="1">The sequence shown here is derived from an EMBL/GenBank/DDBJ whole genome shotgun (WGS) entry which is preliminary data.</text>
</comment>
<organism evidence="1 2">
    <name type="scientific">Rhodopirellula maiorica SM1</name>
    <dbReference type="NCBI Taxonomy" id="1265738"/>
    <lineage>
        <taxon>Bacteria</taxon>
        <taxon>Pseudomonadati</taxon>
        <taxon>Planctomycetota</taxon>
        <taxon>Planctomycetia</taxon>
        <taxon>Pirellulales</taxon>
        <taxon>Pirellulaceae</taxon>
        <taxon>Novipirellula</taxon>
    </lineage>
</organism>
<gene>
    <name evidence="1" type="ORF">RMSM_07278</name>
</gene>
<sequence length="58" mass="6386">MIFDGCLRIAFFGACLMQMFSSLLALVGSLLMTMAMADAREWSSLDGQYKIIADVIAF</sequence>
<keyword evidence="2" id="KW-1185">Reference proteome</keyword>
<accession>M5R8K5</accession>
<dbReference type="Proteomes" id="UP000011991">
    <property type="component" value="Unassembled WGS sequence"/>
</dbReference>
<evidence type="ECO:0000313" key="1">
    <source>
        <dbReference type="EMBL" id="EMI15808.1"/>
    </source>
</evidence>